<dbReference type="PANTHER" id="PTHR30482">
    <property type="entry name" value="HIGH-AFFINITY BRANCHED-CHAIN AMINO ACID TRANSPORT SYSTEM PERMEASE"/>
    <property type="match status" value="1"/>
</dbReference>
<dbReference type="EMBL" id="JALKCH010000002">
    <property type="protein sequence ID" value="MCK0195850.1"/>
    <property type="molecule type" value="Genomic_DNA"/>
</dbReference>
<feature type="transmembrane region" description="Helical" evidence="6">
    <location>
        <begin position="556"/>
        <end position="576"/>
    </location>
</feature>
<dbReference type="InterPro" id="IPR001851">
    <property type="entry name" value="ABC_transp_permease"/>
</dbReference>
<evidence type="ECO:0000313" key="7">
    <source>
        <dbReference type="EMBL" id="MCK0195850.1"/>
    </source>
</evidence>
<dbReference type="CDD" id="cd06581">
    <property type="entry name" value="TM_PBP1_LivM_like"/>
    <property type="match status" value="1"/>
</dbReference>
<feature type="transmembrane region" description="Helical" evidence="6">
    <location>
        <begin position="75"/>
        <end position="95"/>
    </location>
</feature>
<evidence type="ECO:0000256" key="3">
    <source>
        <dbReference type="ARBA" id="ARBA00022692"/>
    </source>
</evidence>
<feature type="transmembrane region" description="Helical" evidence="6">
    <location>
        <begin position="37"/>
        <end position="55"/>
    </location>
</feature>
<evidence type="ECO:0000256" key="1">
    <source>
        <dbReference type="ARBA" id="ARBA00004651"/>
    </source>
</evidence>
<sequence>MDYFGQLLANGLVLGAIYALAAVAFTLVYGVVRLVNFAFGELFMIGAFLTTSLMLDEVSLFGTPVPMPGLSFPLAALLAIVLTAGLGVVVDRIAYRPLRKAPRLAPLITSIAVSVVLQSLAQTIWGAEELRFPEFSLAAYPPVVLFGSIYLSVMDLVVMAAALLAMIGLTLFVSRSSLGRAMRASAEDQTAALLVGIPVDRVVGAAFAIGSGFAALAGLLYAQTYGFAHATMGFLPGLKALTAAVLGGIGSTPGAALGGVVLGLVEALGSGYLPNGSAWKDAISFVLLVGLLYVRPQGLLGRPELNSAGRGSLLGGAVEMQGWLRGLFGRFDHALEKSAGHGGKVALAALAAALVIGALVPSDYWLRILTTVVIYGMLASGLNVIVGFAGLLDLGFVAFWAVGSYLTSILFVLVLKDGFGIAPQEMWWLFYLNLPLGGLLAAGFAVLLGTPTLRLRGDYLAIMTLGFGEIVRVVAINWVGLTNGPMGIRGIPLPEIFGIPLASPRVLFFFAVALAGVVLFLVARLVRSYVGRAWVAIREDEEAAEAMGVPTARYKLYAYATSGFVGGFVGVFYAHYQQYISPLNFSLFENIILLMLIVLGGLGTFIGPFIGAVIWIVFLQLAIDIPFVQAHPETRFALLGVILIALMLFRPQGLAASARVDLTMRGARAKEGASDEPLGRRAQA</sequence>
<proteinExistence type="predicted"/>
<gene>
    <name evidence="7" type="ORF">MWN34_02895</name>
</gene>
<feature type="transmembrane region" description="Helical" evidence="6">
    <location>
        <begin position="107"/>
        <end position="125"/>
    </location>
</feature>
<feature type="transmembrane region" description="Helical" evidence="6">
    <location>
        <begin position="636"/>
        <end position="658"/>
    </location>
</feature>
<comment type="caution">
    <text evidence="7">The sequence shown here is derived from an EMBL/GenBank/DDBJ whole genome shotgun (WGS) entry which is preliminary data.</text>
</comment>
<feature type="transmembrane region" description="Helical" evidence="6">
    <location>
        <begin position="277"/>
        <end position="294"/>
    </location>
</feature>
<feature type="transmembrane region" description="Helical" evidence="6">
    <location>
        <begin position="12"/>
        <end position="32"/>
    </location>
</feature>
<feature type="transmembrane region" description="Helical" evidence="6">
    <location>
        <begin position="241"/>
        <end position="265"/>
    </location>
</feature>
<reference evidence="7 8" key="1">
    <citation type="submission" date="2022-04" db="EMBL/GenBank/DDBJ databases">
        <authorList>
            <person name="Grouzdev D.S."/>
            <person name="Pantiukh K.S."/>
            <person name="Krutkina M.S."/>
        </authorList>
    </citation>
    <scope>NUCLEOTIDE SEQUENCE [LARGE SCALE GENOMIC DNA]</scope>
    <source>
        <strain evidence="7 8">6x-1</strain>
    </source>
</reference>
<feature type="transmembrane region" description="Helical" evidence="6">
    <location>
        <begin position="459"/>
        <end position="479"/>
    </location>
</feature>
<feature type="transmembrane region" description="Helical" evidence="6">
    <location>
        <begin position="588"/>
        <end position="616"/>
    </location>
</feature>
<feature type="transmembrane region" description="Helical" evidence="6">
    <location>
        <begin position="202"/>
        <end position="221"/>
    </location>
</feature>
<dbReference type="CDD" id="cd06582">
    <property type="entry name" value="TM_PBP1_LivH_like"/>
    <property type="match status" value="1"/>
</dbReference>
<feature type="transmembrane region" description="Helical" evidence="6">
    <location>
        <begin position="345"/>
        <end position="365"/>
    </location>
</feature>
<feature type="transmembrane region" description="Helical" evidence="6">
    <location>
        <begin position="427"/>
        <end position="447"/>
    </location>
</feature>
<evidence type="ECO:0000313" key="8">
    <source>
        <dbReference type="Proteomes" id="UP001203284"/>
    </source>
</evidence>
<feature type="transmembrane region" description="Helical" evidence="6">
    <location>
        <begin position="372"/>
        <end position="391"/>
    </location>
</feature>
<feature type="transmembrane region" description="Helical" evidence="6">
    <location>
        <begin position="397"/>
        <end position="415"/>
    </location>
</feature>
<accession>A0ABT0D7C5</accession>
<name>A0ABT0D7C5_9HYPH</name>
<keyword evidence="3 6" id="KW-0812">Transmembrane</keyword>
<keyword evidence="4 6" id="KW-1133">Transmembrane helix</keyword>
<evidence type="ECO:0000256" key="6">
    <source>
        <dbReference type="SAM" id="Phobius"/>
    </source>
</evidence>
<dbReference type="InterPro" id="IPR043428">
    <property type="entry name" value="LivM-like"/>
</dbReference>
<evidence type="ECO:0000256" key="5">
    <source>
        <dbReference type="ARBA" id="ARBA00023136"/>
    </source>
</evidence>
<evidence type="ECO:0000256" key="4">
    <source>
        <dbReference type="ARBA" id="ARBA00022989"/>
    </source>
</evidence>
<feature type="transmembrane region" description="Helical" evidence="6">
    <location>
        <begin position="506"/>
        <end position="526"/>
    </location>
</feature>
<comment type="subcellular location">
    <subcellularLocation>
        <location evidence="1">Cell membrane</location>
        <topology evidence="1">Multi-pass membrane protein</topology>
    </subcellularLocation>
</comment>
<organism evidence="7 8">
    <name type="scientific">Ancylobacter crimeensis</name>
    <dbReference type="NCBI Taxonomy" id="2579147"/>
    <lineage>
        <taxon>Bacteria</taxon>
        <taxon>Pseudomonadati</taxon>
        <taxon>Pseudomonadota</taxon>
        <taxon>Alphaproteobacteria</taxon>
        <taxon>Hyphomicrobiales</taxon>
        <taxon>Xanthobacteraceae</taxon>
        <taxon>Ancylobacter</taxon>
    </lineage>
</organism>
<feature type="transmembrane region" description="Helical" evidence="6">
    <location>
        <begin position="145"/>
        <end position="173"/>
    </location>
</feature>
<dbReference type="PANTHER" id="PTHR30482:SF10">
    <property type="entry name" value="HIGH-AFFINITY BRANCHED-CHAIN AMINO ACID TRANSPORT PROTEIN BRAE"/>
    <property type="match status" value="1"/>
</dbReference>
<dbReference type="Proteomes" id="UP001203284">
    <property type="component" value="Unassembled WGS sequence"/>
</dbReference>
<keyword evidence="8" id="KW-1185">Reference proteome</keyword>
<dbReference type="Pfam" id="PF02653">
    <property type="entry name" value="BPD_transp_2"/>
    <property type="match status" value="2"/>
</dbReference>
<dbReference type="RefSeq" id="WP_247026291.1">
    <property type="nucleotide sequence ID" value="NZ_JALKCH010000002.1"/>
</dbReference>
<evidence type="ECO:0000256" key="2">
    <source>
        <dbReference type="ARBA" id="ARBA00022475"/>
    </source>
</evidence>
<keyword evidence="2" id="KW-1003">Cell membrane</keyword>
<keyword evidence="5 6" id="KW-0472">Membrane</keyword>
<protein>
    <submittedName>
        <fullName evidence="7">ABC transporter permease</fullName>
    </submittedName>
</protein>